<evidence type="ECO:0000313" key="6">
    <source>
        <dbReference type="Proteomes" id="UP000774000"/>
    </source>
</evidence>
<keyword evidence="3" id="KW-0676">Redox-active center</keyword>
<dbReference type="AlphaFoldDB" id="A0A938XS54"/>
<feature type="domain" description="Thioredoxin" evidence="4">
    <location>
        <begin position="3"/>
        <end position="154"/>
    </location>
</feature>
<dbReference type="PANTHER" id="PTHR43110:SF1">
    <property type="entry name" value="THIOL PEROXIDASE"/>
    <property type="match status" value="1"/>
</dbReference>
<keyword evidence="1" id="KW-0575">Peroxidase</keyword>
<protein>
    <submittedName>
        <fullName evidence="5">Peroxiredoxin</fullName>
    </submittedName>
</protein>
<dbReference type="InterPro" id="IPR036249">
    <property type="entry name" value="Thioredoxin-like_sf"/>
</dbReference>
<dbReference type="EMBL" id="JAFBDQ010000007">
    <property type="protein sequence ID" value="MBM7556799.1"/>
    <property type="molecule type" value="Genomic_DNA"/>
</dbReference>
<dbReference type="Gene3D" id="3.40.30.10">
    <property type="entry name" value="Glutaredoxin"/>
    <property type="match status" value="1"/>
</dbReference>
<dbReference type="RefSeq" id="WP_204701574.1">
    <property type="nucleotide sequence ID" value="NZ_JAFBDQ010000007.1"/>
</dbReference>
<keyword evidence="6" id="KW-1185">Reference proteome</keyword>
<dbReference type="SUPFAM" id="SSF52833">
    <property type="entry name" value="Thioredoxin-like"/>
    <property type="match status" value="1"/>
</dbReference>
<dbReference type="Proteomes" id="UP000774000">
    <property type="component" value="Unassembled WGS sequence"/>
</dbReference>
<dbReference type="PROSITE" id="PS51352">
    <property type="entry name" value="THIOREDOXIN_2"/>
    <property type="match status" value="1"/>
</dbReference>
<name>A0A938XS54_9FIRM</name>
<dbReference type="InterPro" id="IPR013766">
    <property type="entry name" value="Thioredoxin_domain"/>
</dbReference>
<gene>
    <name evidence="5" type="ORF">JOC47_001650</name>
</gene>
<dbReference type="InterPro" id="IPR050455">
    <property type="entry name" value="Tpx_Peroxidase_subfamily"/>
</dbReference>
<accession>A0A938XS54</accession>
<evidence type="ECO:0000256" key="2">
    <source>
        <dbReference type="ARBA" id="ARBA00022862"/>
    </source>
</evidence>
<evidence type="ECO:0000256" key="1">
    <source>
        <dbReference type="ARBA" id="ARBA00022559"/>
    </source>
</evidence>
<evidence type="ECO:0000259" key="4">
    <source>
        <dbReference type="PROSITE" id="PS51352"/>
    </source>
</evidence>
<evidence type="ECO:0000256" key="3">
    <source>
        <dbReference type="ARBA" id="ARBA00023284"/>
    </source>
</evidence>
<dbReference type="InterPro" id="IPR000866">
    <property type="entry name" value="AhpC/TSA"/>
</dbReference>
<keyword evidence="2" id="KW-0049">Antioxidant</keyword>
<reference evidence="5" key="1">
    <citation type="submission" date="2021-01" db="EMBL/GenBank/DDBJ databases">
        <title>Genomic Encyclopedia of Type Strains, Phase IV (KMG-IV): sequencing the most valuable type-strain genomes for metagenomic binning, comparative biology and taxonomic classification.</title>
        <authorList>
            <person name="Goeker M."/>
        </authorList>
    </citation>
    <scope>NUCLEOTIDE SEQUENCE</scope>
    <source>
        <strain evidence="5">DSM 23230</strain>
    </source>
</reference>
<organism evidence="5 6">
    <name type="scientific">Halanaerobacter jeridensis</name>
    <dbReference type="NCBI Taxonomy" id="706427"/>
    <lineage>
        <taxon>Bacteria</taxon>
        <taxon>Bacillati</taxon>
        <taxon>Bacillota</taxon>
        <taxon>Clostridia</taxon>
        <taxon>Halanaerobiales</taxon>
        <taxon>Halobacteroidaceae</taxon>
        <taxon>Halanaerobacter</taxon>
    </lineage>
</organism>
<sequence length="154" mass="17181">MTVEVGTKINDFTLTDHNENEVNLSDLEGQKVLLSFHPLAFTSVCANQMQGLEANYEELEELNIVPLGISIDAVPAKKAWAEELGLEKLQLVSDFWPHGGLAKELGIFRDEDGFSERANILLDENGEVIYSQVYEISELPDPQEIIDFVKGSDE</sequence>
<comment type="caution">
    <text evidence="5">The sequence shown here is derived from an EMBL/GenBank/DDBJ whole genome shotgun (WGS) entry which is preliminary data.</text>
</comment>
<dbReference type="Pfam" id="PF00578">
    <property type="entry name" value="AhpC-TSA"/>
    <property type="match status" value="1"/>
</dbReference>
<dbReference type="PANTHER" id="PTHR43110">
    <property type="entry name" value="THIOL PEROXIDASE"/>
    <property type="match status" value="1"/>
</dbReference>
<evidence type="ECO:0000313" key="5">
    <source>
        <dbReference type="EMBL" id="MBM7556799.1"/>
    </source>
</evidence>
<proteinExistence type="predicted"/>
<keyword evidence="1" id="KW-0560">Oxidoreductase</keyword>
<dbReference type="GO" id="GO:0004601">
    <property type="term" value="F:peroxidase activity"/>
    <property type="evidence" value="ECO:0007669"/>
    <property type="project" value="UniProtKB-KW"/>
</dbReference>